<name>A0ABS7WUC9_9BACT</name>
<keyword evidence="2" id="KW-1185">Reference proteome</keyword>
<dbReference type="Proteomes" id="UP000786183">
    <property type="component" value="Unassembled WGS sequence"/>
</dbReference>
<evidence type="ECO:0000313" key="2">
    <source>
        <dbReference type="Proteomes" id="UP000786183"/>
    </source>
</evidence>
<accession>A0ABS7WUC9</accession>
<dbReference type="Gene3D" id="3.40.50.300">
    <property type="entry name" value="P-loop containing nucleotide triphosphate hydrolases"/>
    <property type="match status" value="1"/>
</dbReference>
<dbReference type="EMBL" id="JACGBB010000038">
    <property type="protein sequence ID" value="MBZ7988153.1"/>
    <property type="molecule type" value="Genomic_DNA"/>
</dbReference>
<protein>
    <recommendedName>
        <fullName evidence="3">Sulfotransferase domain-containing protein</fullName>
    </recommendedName>
</protein>
<sequence>MKCYLHIGVQKTGTTSIQKFLTQNYEKLLQNGILYPLSAGKNSSQWSIAAINYNYDKHKDENDFYLVNKNIKNKDDFIKHTEKRKKAIYDEILKSNCKSVIFSSEHLTARLFYEEEIQNLKDFLSIFDEVYVIIYIREQIKAINSAYSEAIKAANILDYSINDWYLNICDYSSVIKKYEQFFTNINVRIFDFNEFENNDLISDFCKACNINIPDLEINLSKSNESIDLLGLKILEFLNNDYPFYKDGKVNPKRRELNQLIAKFFNDKNNNFSLPKDIQEEYLKYFAQGNKYIKDKYFKDKDSLFNSSIVKENYNINIDNNLLNFLAYLIKKTII</sequence>
<organism evidence="1 2">
    <name type="scientific">Campylobacter canadensis</name>
    <dbReference type="NCBI Taxonomy" id="449520"/>
    <lineage>
        <taxon>Bacteria</taxon>
        <taxon>Pseudomonadati</taxon>
        <taxon>Campylobacterota</taxon>
        <taxon>Epsilonproteobacteria</taxon>
        <taxon>Campylobacterales</taxon>
        <taxon>Campylobacteraceae</taxon>
        <taxon>Campylobacter</taxon>
    </lineage>
</organism>
<dbReference type="RefSeq" id="WP_172233916.1">
    <property type="nucleotide sequence ID" value="NZ_CP035946.1"/>
</dbReference>
<proteinExistence type="predicted"/>
<gene>
    <name evidence="1" type="ORF">AVCANL283_08625</name>
</gene>
<evidence type="ECO:0000313" key="1">
    <source>
        <dbReference type="EMBL" id="MBZ7988153.1"/>
    </source>
</evidence>
<comment type="caution">
    <text evidence="1">The sequence shown here is derived from an EMBL/GenBank/DDBJ whole genome shotgun (WGS) entry which is preliminary data.</text>
</comment>
<reference evidence="1 2" key="1">
    <citation type="submission" date="2020-07" db="EMBL/GenBank/DDBJ databases">
        <title>Transfer of Campylobacter canadensis to the novel genus Avispirillum gen. nov., that also includes two novel species recovered from migratory waterfowl: Avispirillum anseris sp. nov. and Avispirillum brantae sp. nov.</title>
        <authorList>
            <person name="Miller W.G."/>
            <person name="Chapman M.H."/>
            <person name="Yee E."/>
            <person name="Inglis G.D."/>
        </authorList>
    </citation>
    <scope>NUCLEOTIDE SEQUENCE [LARGE SCALE GENOMIC DNA]</scope>
    <source>
        <strain evidence="1 2">L283</strain>
    </source>
</reference>
<dbReference type="InterPro" id="IPR027417">
    <property type="entry name" value="P-loop_NTPase"/>
</dbReference>
<evidence type="ECO:0008006" key="3">
    <source>
        <dbReference type="Google" id="ProtNLM"/>
    </source>
</evidence>
<dbReference type="SUPFAM" id="SSF52540">
    <property type="entry name" value="P-loop containing nucleoside triphosphate hydrolases"/>
    <property type="match status" value="1"/>
</dbReference>